<protein>
    <submittedName>
        <fullName evidence="2">Uncharacterized protein</fullName>
    </submittedName>
</protein>
<reference evidence="2" key="1">
    <citation type="submission" date="2016-03" db="EMBL/GenBank/DDBJ databases">
        <title>Microsymbionts genomes from the relict species Vavilovia formosa.</title>
        <authorList>
            <person name="Chirak E."/>
            <person name="Kimeklis A."/>
            <person name="Kopat V."/>
            <person name="Andronov E."/>
        </authorList>
    </citation>
    <scope>NUCLEOTIDE SEQUENCE [LARGE SCALE GENOMIC DNA]</scope>
    <source>
        <strain evidence="2">Vaf12</strain>
    </source>
</reference>
<evidence type="ECO:0000313" key="2">
    <source>
        <dbReference type="EMBL" id="KZA99307.1"/>
    </source>
</evidence>
<dbReference type="RefSeq" id="WP_062943084.1">
    <property type="nucleotide sequence ID" value="NZ_CP171844.1"/>
</dbReference>
<dbReference type="AlphaFoldDB" id="A0A154IGS9"/>
<name>A0A154IGS9_RHILE</name>
<evidence type="ECO:0000256" key="1">
    <source>
        <dbReference type="SAM" id="MobiDB-lite"/>
    </source>
</evidence>
<sequence length="278" mass="30733">MMAPASANDDEAAARANASWKFDFLDTVNADPKAGGACLAVIKAYLHFASKARPQAFCSLPELMLRTGGSRPRALRAKVTLEKLGYLVPMYVTDEGATMYRLVNARKQLIDDHLRIAREKLAAEKRDRKRRQRDGGVQGGGNETILPDFDYFERNDTPVCNETIPNTLDEYPRDIFSEGRVILTANSEFTVSTHENQKREQNGLSETAGYPEMSRGDDSDEPIPVPSDQDEAQAMMEAICEGRAVPDVVRRRLLSMLQAGVLTPRMASNILGPLEDAA</sequence>
<feature type="region of interest" description="Disordered" evidence="1">
    <location>
        <begin position="191"/>
        <end position="227"/>
    </location>
</feature>
<feature type="region of interest" description="Disordered" evidence="1">
    <location>
        <begin position="124"/>
        <end position="148"/>
    </location>
</feature>
<comment type="caution">
    <text evidence="2">The sequence shown here is derived from an EMBL/GenBank/DDBJ whole genome shotgun (WGS) entry which is preliminary data.</text>
</comment>
<gene>
    <name evidence="2" type="ORF">A4A59_23145</name>
</gene>
<dbReference type="EMBL" id="LVYU01000103">
    <property type="protein sequence ID" value="KZA99307.1"/>
    <property type="molecule type" value="Genomic_DNA"/>
</dbReference>
<accession>A0A154IGS9</accession>
<proteinExistence type="predicted"/>
<organism evidence="2">
    <name type="scientific">Rhizobium leguminosarum</name>
    <dbReference type="NCBI Taxonomy" id="384"/>
    <lineage>
        <taxon>Bacteria</taxon>
        <taxon>Pseudomonadati</taxon>
        <taxon>Pseudomonadota</taxon>
        <taxon>Alphaproteobacteria</taxon>
        <taxon>Hyphomicrobiales</taxon>
        <taxon>Rhizobiaceae</taxon>
        <taxon>Rhizobium/Agrobacterium group</taxon>
        <taxon>Rhizobium</taxon>
    </lineage>
</organism>